<dbReference type="PANTHER" id="PTHR46124:SF2">
    <property type="entry name" value="D-AMINOACYL-TRNA DEACYLASE"/>
    <property type="match status" value="1"/>
</dbReference>
<dbReference type="GO" id="GO:0016788">
    <property type="term" value="F:hydrolase activity, acting on ester bonds"/>
    <property type="evidence" value="ECO:0007669"/>
    <property type="project" value="InterPro"/>
</dbReference>
<feature type="binding site" evidence="3">
    <location>
        <position position="212"/>
    </location>
    <ligand>
        <name>a divalent metal cation</name>
        <dbReference type="ChEBI" id="CHEBI:60240"/>
        <label>1</label>
    </ligand>
</feature>
<dbReference type="Pfam" id="PF01026">
    <property type="entry name" value="TatD_DNase"/>
    <property type="match status" value="1"/>
</dbReference>
<name>A0A1F6DMJ3_9BACT</name>
<dbReference type="InterPro" id="IPR032466">
    <property type="entry name" value="Metal_Hydrolase"/>
</dbReference>
<evidence type="ECO:0000313" key="5">
    <source>
        <dbReference type="Proteomes" id="UP000178532"/>
    </source>
</evidence>
<feature type="binding site" evidence="3">
    <location>
        <position position="91"/>
    </location>
    <ligand>
        <name>a divalent metal cation</name>
        <dbReference type="ChEBI" id="CHEBI:60240"/>
        <label>1</label>
    </ligand>
</feature>
<dbReference type="NCBIfam" id="TIGR00010">
    <property type="entry name" value="YchF/TatD family DNA exonuclease"/>
    <property type="match status" value="1"/>
</dbReference>
<dbReference type="InterPro" id="IPR001130">
    <property type="entry name" value="TatD-like"/>
</dbReference>
<dbReference type="SUPFAM" id="SSF51556">
    <property type="entry name" value="Metallo-dependent hydrolases"/>
    <property type="match status" value="1"/>
</dbReference>
<feature type="binding site" evidence="3">
    <location>
        <position position="131"/>
    </location>
    <ligand>
        <name>a divalent metal cation</name>
        <dbReference type="ChEBI" id="CHEBI:60240"/>
        <label>2</label>
    </ligand>
</feature>
<keyword evidence="2" id="KW-0378">Hydrolase</keyword>
<dbReference type="GO" id="GO:0046872">
    <property type="term" value="F:metal ion binding"/>
    <property type="evidence" value="ECO:0007669"/>
    <property type="project" value="UniProtKB-KW"/>
</dbReference>
<keyword evidence="1 3" id="KW-0479">Metal-binding</keyword>
<dbReference type="PANTHER" id="PTHR46124">
    <property type="entry name" value="D-AMINOACYL-TRNA DEACYLASE"/>
    <property type="match status" value="1"/>
</dbReference>
<proteinExistence type="predicted"/>
<feature type="binding site" evidence="3">
    <location>
        <position position="164"/>
    </location>
    <ligand>
        <name>a divalent metal cation</name>
        <dbReference type="ChEBI" id="CHEBI:60240"/>
        <label>2</label>
    </ligand>
</feature>
<dbReference type="PIRSF" id="PIRSF005902">
    <property type="entry name" value="DNase_TatD"/>
    <property type="match status" value="1"/>
</dbReference>
<dbReference type="Proteomes" id="UP000178532">
    <property type="component" value="Unassembled WGS sequence"/>
</dbReference>
<dbReference type="CDD" id="cd01310">
    <property type="entry name" value="TatD_DNAse"/>
    <property type="match status" value="1"/>
</dbReference>
<dbReference type="InterPro" id="IPR018228">
    <property type="entry name" value="DNase_TatD-rel_CS"/>
</dbReference>
<evidence type="ECO:0000256" key="1">
    <source>
        <dbReference type="ARBA" id="ARBA00022723"/>
    </source>
</evidence>
<accession>A0A1F6DMJ3</accession>
<evidence type="ECO:0000256" key="2">
    <source>
        <dbReference type="ARBA" id="ARBA00022801"/>
    </source>
</evidence>
<dbReference type="EMBL" id="MFLI01000011">
    <property type="protein sequence ID" value="OGG62252.1"/>
    <property type="molecule type" value="Genomic_DNA"/>
</dbReference>
<evidence type="ECO:0000256" key="3">
    <source>
        <dbReference type="PIRSR" id="PIRSR005902-1"/>
    </source>
</evidence>
<reference evidence="4 5" key="1">
    <citation type="journal article" date="2016" name="Nat. Commun.">
        <title>Thousands of microbial genomes shed light on interconnected biogeochemical processes in an aquifer system.</title>
        <authorList>
            <person name="Anantharaman K."/>
            <person name="Brown C.T."/>
            <person name="Hug L.A."/>
            <person name="Sharon I."/>
            <person name="Castelle C.J."/>
            <person name="Probst A.J."/>
            <person name="Thomas B.C."/>
            <person name="Singh A."/>
            <person name="Wilkins M.J."/>
            <person name="Karaoz U."/>
            <person name="Brodie E.L."/>
            <person name="Williams K.H."/>
            <person name="Hubbard S.S."/>
            <person name="Banfield J.F."/>
        </authorList>
    </citation>
    <scope>NUCLEOTIDE SEQUENCE [LARGE SCALE GENOMIC DNA]</scope>
</reference>
<sequence>MQYVDAHCHLQFEQYAEDDAELIERMRTEGVAGIVVGVDLESSQKAVTLAEKHEHLYASVGLHPNREADEWYEMKKYRELAKSPKVVAIGECGLDYYRPVEMNDEVKRKQRAIFNDQLMLAAELDKPLIIHARPSRGTMDAYHELISILEEAKKKCPRLRGDIHFFVGGIDEMHALIALDFTVSFTAVITFARDYDAVIRATPLVDILSETDAPFVAPEGRRGKRNDPLATIEVVRKIAEIRGEDPEAVRTTLLANAKRLFTLKD</sequence>
<comment type="caution">
    <text evidence="4">The sequence shown here is derived from an EMBL/GenBank/DDBJ whole genome shotgun (WGS) entry which is preliminary data.</text>
</comment>
<dbReference type="PROSITE" id="PS01091">
    <property type="entry name" value="TATD_3"/>
    <property type="match status" value="1"/>
</dbReference>
<feature type="binding site" evidence="3">
    <location>
        <position position="7"/>
    </location>
    <ligand>
        <name>a divalent metal cation</name>
        <dbReference type="ChEBI" id="CHEBI:60240"/>
        <label>1</label>
    </ligand>
</feature>
<evidence type="ECO:0008006" key="6">
    <source>
        <dbReference type="Google" id="ProtNLM"/>
    </source>
</evidence>
<dbReference type="InterPro" id="IPR015991">
    <property type="entry name" value="TatD/YcfH-like"/>
</dbReference>
<feature type="binding site" evidence="3">
    <location>
        <position position="9"/>
    </location>
    <ligand>
        <name>a divalent metal cation</name>
        <dbReference type="ChEBI" id="CHEBI:60240"/>
        <label>1</label>
    </ligand>
</feature>
<organism evidence="4 5">
    <name type="scientific">Candidatus Kaiserbacteria bacterium RIFCSPHIGHO2_02_FULL_54_22</name>
    <dbReference type="NCBI Taxonomy" id="1798495"/>
    <lineage>
        <taxon>Bacteria</taxon>
        <taxon>Candidatus Kaiseribacteriota</taxon>
    </lineage>
</organism>
<protein>
    <recommendedName>
        <fullName evidence="6">Hydrolase TatD</fullName>
    </recommendedName>
</protein>
<gene>
    <name evidence="4" type="ORF">A3C19_03090</name>
</gene>
<dbReference type="GO" id="GO:0004536">
    <property type="term" value="F:DNA nuclease activity"/>
    <property type="evidence" value="ECO:0007669"/>
    <property type="project" value="InterPro"/>
</dbReference>
<dbReference type="STRING" id="1798495.A3C19_03090"/>
<dbReference type="FunFam" id="3.20.20.140:FF:000005">
    <property type="entry name" value="TatD family hydrolase"/>
    <property type="match status" value="1"/>
</dbReference>
<dbReference type="AlphaFoldDB" id="A0A1F6DMJ3"/>
<dbReference type="Gene3D" id="3.20.20.140">
    <property type="entry name" value="Metal-dependent hydrolases"/>
    <property type="match status" value="1"/>
</dbReference>
<evidence type="ECO:0000313" key="4">
    <source>
        <dbReference type="EMBL" id="OGG62252.1"/>
    </source>
</evidence>